<dbReference type="RefSeq" id="WP_165113244.1">
    <property type="nucleotide sequence ID" value="NZ_JAALAA010000024.1"/>
</dbReference>
<comment type="caution">
    <text evidence="2">The sequence shown here is derived from an EMBL/GenBank/DDBJ whole genome shotgun (WGS) entry which is preliminary data.</text>
</comment>
<evidence type="ECO:0000313" key="2">
    <source>
        <dbReference type="EMBL" id="NGN95459.1"/>
    </source>
</evidence>
<sequence length="121" mass="12285">MTSKNLYVLGGIAAAGTAILLVLGAGALGIIGDGGRADMMYLAPIGIVVLGALMVRFRSRGMAFAAGTAAVATIVVGLIAIAAGLHDDLDGARDILMISALYAAMFAVSGWLFWRSGSLTR</sequence>
<dbReference type="EMBL" id="JAALAA010000024">
    <property type="protein sequence ID" value="NGN95459.1"/>
    <property type="molecule type" value="Genomic_DNA"/>
</dbReference>
<proteinExistence type="predicted"/>
<name>A0A6M1RD60_9ACTN</name>
<feature type="transmembrane region" description="Helical" evidence="1">
    <location>
        <begin position="62"/>
        <end position="83"/>
    </location>
</feature>
<keyword evidence="3" id="KW-1185">Reference proteome</keyword>
<evidence type="ECO:0000313" key="3">
    <source>
        <dbReference type="Proteomes" id="UP000483261"/>
    </source>
</evidence>
<reference evidence="2 3" key="1">
    <citation type="submission" date="2020-02" db="EMBL/GenBank/DDBJ databases">
        <title>Whole-genome analyses of novel actinobacteria.</title>
        <authorList>
            <person name="Sahin N."/>
        </authorList>
    </citation>
    <scope>NUCLEOTIDE SEQUENCE [LARGE SCALE GENOMIC DNA]</scope>
    <source>
        <strain evidence="2 3">KC13</strain>
    </source>
</reference>
<organism evidence="2 3">
    <name type="scientific">Nocardioides turkmenicus</name>
    <dbReference type="NCBI Taxonomy" id="2711220"/>
    <lineage>
        <taxon>Bacteria</taxon>
        <taxon>Bacillati</taxon>
        <taxon>Actinomycetota</taxon>
        <taxon>Actinomycetes</taxon>
        <taxon>Propionibacteriales</taxon>
        <taxon>Nocardioidaceae</taxon>
        <taxon>Nocardioides</taxon>
    </lineage>
</organism>
<feature type="transmembrane region" description="Helical" evidence="1">
    <location>
        <begin position="95"/>
        <end position="114"/>
    </location>
</feature>
<gene>
    <name evidence="2" type="ORF">G5C66_22305</name>
</gene>
<dbReference type="AlphaFoldDB" id="A0A6M1RD60"/>
<protein>
    <submittedName>
        <fullName evidence="2">Uncharacterized protein</fullName>
    </submittedName>
</protein>
<keyword evidence="1" id="KW-1133">Transmembrane helix</keyword>
<feature type="transmembrane region" description="Helical" evidence="1">
    <location>
        <begin position="7"/>
        <end position="31"/>
    </location>
</feature>
<keyword evidence="1" id="KW-0812">Transmembrane</keyword>
<evidence type="ECO:0000256" key="1">
    <source>
        <dbReference type="SAM" id="Phobius"/>
    </source>
</evidence>
<keyword evidence="1" id="KW-0472">Membrane</keyword>
<accession>A0A6M1RD60</accession>
<feature type="transmembrane region" description="Helical" evidence="1">
    <location>
        <begin position="37"/>
        <end position="55"/>
    </location>
</feature>
<dbReference type="Proteomes" id="UP000483261">
    <property type="component" value="Unassembled WGS sequence"/>
</dbReference>